<organism evidence="1 2">
    <name type="scientific">Algibacter mikhailovii</name>
    <dbReference type="NCBI Taxonomy" id="425498"/>
    <lineage>
        <taxon>Bacteria</taxon>
        <taxon>Pseudomonadati</taxon>
        <taxon>Bacteroidota</taxon>
        <taxon>Flavobacteriia</taxon>
        <taxon>Flavobacteriales</taxon>
        <taxon>Flavobacteriaceae</taxon>
        <taxon>Algibacter</taxon>
    </lineage>
</organism>
<dbReference type="EMBL" id="BMWZ01000003">
    <property type="protein sequence ID" value="GGZ78735.1"/>
    <property type="molecule type" value="Genomic_DNA"/>
</dbReference>
<comment type="caution">
    <text evidence="1">The sequence shown here is derived from an EMBL/GenBank/DDBJ whole genome shotgun (WGS) entry which is preliminary data.</text>
</comment>
<accession>A0A918V7H5</accession>
<dbReference type="Proteomes" id="UP000636004">
    <property type="component" value="Unassembled WGS sequence"/>
</dbReference>
<protein>
    <submittedName>
        <fullName evidence="1">Uncharacterized protein</fullName>
    </submittedName>
</protein>
<gene>
    <name evidence="1" type="ORF">GCM10007028_15230</name>
</gene>
<evidence type="ECO:0000313" key="2">
    <source>
        <dbReference type="Proteomes" id="UP000636004"/>
    </source>
</evidence>
<evidence type="ECO:0000313" key="1">
    <source>
        <dbReference type="EMBL" id="GGZ78735.1"/>
    </source>
</evidence>
<reference evidence="1" key="1">
    <citation type="journal article" date="2014" name="Int. J. Syst. Evol. Microbiol.">
        <title>Complete genome sequence of Corynebacterium casei LMG S-19264T (=DSM 44701T), isolated from a smear-ripened cheese.</title>
        <authorList>
            <consortium name="US DOE Joint Genome Institute (JGI-PGF)"/>
            <person name="Walter F."/>
            <person name="Albersmeier A."/>
            <person name="Kalinowski J."/>
            <person name="Ruckert C."/>
        </authorList>
    </citation>
    <scope>NUCLEOTIDE SEQUENCE</scope>
    <source>
        <strain evidence="1">KCTC 12710</strain>
    </source>
</reference>
<keyword evidence="2" id="KW-1185">Reference proteome</keyword>
<sequence>MKKPSKVYTIFRLEVPIIGQTLPNAQLDATGLSDLISVDVIAFKTKIGLLGIGPSLIIPTASSEFLGAGKWSPGLAGVIMNKGFGMTLGLFGQQYVSVGGNSKRPDQNYMLFQPIVTKILDHGYFLNFL</sequence>
<dbReference type="RefSeq" id="WP_189360191.1">
    <property type="nucleotide sequence ID" value="NZ_BMWZ01000003.1"/>
</dbReference>
<dbReference type="AlphaFoldDB" id="A0A918V7H5"/>
<proteinExistence type="predicted"/>
<name>A0A918V7H5_9FLAO</name>
<reference evidence="1" key="2">
    <citation type="submission" date="2020-09" db="EMBL/GenBank/DDBJ databases">
        <authorList>
            <person name="Sun Q."/>
            <person name="Kim S."/>
        </authorList>
    </citation>
    <scope>NUCLEOTIDE SEQUENCE</scope>
    <source>
        <strain evidence="1">KCTC 12710</strain>
    </source>
</reference>